<evidence type="ECO:0000259" key="2">
    <source>
        <dbReference type="Pfam" id="PF03781"/>
    </source>
</evidence>
<feature type="signal peptide" evidence="1">
    <location>
        <begin position="1"/>
        <end position="27"/>
    </location>
</feature>
<dbReference type="AlphaFoldDB" id="A0A285J2D3"/>
<feature type="chain" id="PRO_5013398035" evidence="1">
    <location>
        <begin position="28"/>
        <end position="273"/>
    </location>
</feature>
<dbReference type="Pfam" id="PF03781">
    <property type="entry name" value="FGE-sulfatase"/>
    <property type="match status" value="1"/>
</dbReference>
<dbReference type="PANTHER" id="PTHR23150">
    <property type="entry name" value="SULFATASE MODIFYING FACTOR 1, 2"/>
    <property type="match status" value="1"/>
</dbReference>
<dbReference type="GO" id="GO:0120147">
    <property type="term" value="F:formylglycine-generating oxidase activity"/>
    <property type="evidence" value="ECO:0007669"/>
    <property type="project" value="TreeGrafter"/>
</dbReference>
<dbReference type="InterPro" id="IPR042095">
    <property type="entry name" value="SUMF_sf"/>
</dbReference>
<dbReference type="InterPro" id="IPR051043">
    <property type="entry name" value="Sulfatase_Mod_Factor_Kinase"/>
</dbReference>
<proteinExistence type="predicted"/>
<dbReference type="EMBL" id="PGTD01000015">
    <property type="protein sequence ID" value="PJE29873.1"/>
    <property type="molecule type" value="Genomic_DNA"/>
</dbReference>
<evidence type="ECO:0000256" key="1">
    <source>
        <dbReference type="SAM" id="SignalP"/>
    </source>
</evidence>
<feature type="domain" description="Sulfatase-modifying factor enzyme-like" evidence="2">
    <location>
        <begin position="36"/>
        <end position="264"/>
    </location>
</feature>
<keyword evidence="1" id="KW-0732">Signal</keyword>
<protein>
    <submittedName>
        <fullName evidence="4">Formylglycine-generating enzyme, required for sulfatase activity, contains SUMF1/FGE domain</fullName>
    </submittedName>
    <submittedName>
        <fullName evidence="3">NirV</fullName>
    </submittedName>
</protein>
<dbReference type="EMBL" id="OBEA01000005">
    <property type="protein sequence ID" value="SNY54037.1"/>
    <property type="molecule type" value="Genomic_DNA"/>
</dbReference>
<dbReference type="Proteomes" id="UP000231655">
    <property type="component" value="Unassembled WGS sequence"/>
</dbReference>
<dbReference type="PANTHER" id="PTHR23150:SF19">
    <property type="entry name" value="FORMYLGLYCINE-GENERATING ENZYME"/>
    <property type="match status" value="1"/>
</dbReference>
<dbReference type="Gene3D" id="3.90.1580.10">
    <property type="entry name" value="paralog of FGE (formylglycine-generating enzyme)"/>
    <property type="match status" value="1"/>
</dbReference>
<dbReference type="InterPro" id="IPR005532">
    <property type="entry name" value="SUMF_dom"/>
</dbReference>
<evidence type="ECO:0000313" key="4">
    <source>
        <dbReference type="EMBL" id="SNY54037.1"/>
    </source>
</evidence>
<dbReference type="OrthoDB" id="9768004at2"/>
<dbReference type="RefSeq" id="WP_097146436.1">
    <property type="nucleotide sequence ID" value="NZ_OBEA01000005.1"/>
</dbReference>
<accession>A0A285J2D3</accession>
<keyword evidence="6" id="KW-1185">Reference proteome</keyword>
<evidence type="ECO:0000313" key="3">
    <source>
        <dbReference type="EMBL" id="PJE29873.1"/>
    </source>
</evidence>
<name>A0A285J2D3_9RHOB</name>
<evidence type="ECO:0000313" key="6">
    <source>
        <dbReference type="Proteomes" id="UP000231702"/>
    </source>
</evidence>
<reference evidence="4 5" key="1">
    <citation type="submission" date="2017-09" db="EMBL/GenBank/DDBJ databases">
        <authorList>
            <person name="Ehlers B."/>
            <person name="Leendertz F.H."/>
        </authorList>
    </citation>
    <scope>NUCLEOTIDE SEQUENCE [LARGE SCALE GENOMIC DNA]</scope>
    <source>
        <strain evidence="4 5">CGMCC 1.12662</strain>
    </source>
</reference>
<dbReference type="SUPFAM" id="SSF56436">
    <property type="entry name" value="C-type lectin-like"/>
    <property type="match status" value="1"/>
</dbReference>
<dbReference type="Proteomes" id="UP000231702">
    <property type="component" value="Unassembled WGS sequence"/>
</dbReference>
<gene>
    <name evidence="3" type="ORF">CVM39_08220</name>
    <name evidence="4" type="ORF">SAMN06297129_2715</name>
</gene>
<sequence>MRRMALSAGAAGLVALGLLLGAPHRGAAPLPFPPVETVTVQGGTINYRPFGSFALAGKASTPREVPVPVAGFEMMKYQVSQDQYAACVAAEACPPVPATGAALPQTQVNWKEASAFAAWYAEITGAPWRLPTAQEWQLAAAERYGDAVADPGDLDPGERMLARYKAGQLLRGTASPVLHPAGSFGLNSRGIADISGNVWEWTDGCLENGTLAPDGTVASSAPYCWVRIAGGLHRAAIVDFIRDARAGGCAVGIPPDHLGFRLVRDLPPGQRGA</sequence>
<dbReference type="InterPro" id="IPR016187">
    <property type="entry name" value="CTDL_fold"/>
</dbReference>
<organism evidence="4 5">
    <name type="scientific">Pseudooceanicola antarcticus</name>
    <dbReference type="NCBI Taxonomy" id="1247613"/>
    <lineage>
        <taxon>Bacteria</taxon>
        <taxon>Pseudomonadati</taxon>
        <taxon>Pseudomonadota</taxon>
        <taxon>Alphaproteobacteria</taxon>
        <taxon>Rhodobacterales</taxon>
        <taxon>Paracoccaceae</taxon>
        <taxon>Pseudooceanicola</taxon>
    </lineage>
</organism>
<reference evidence="3 6" key="2">
    <citation type="journal article" date="2018" name="Int. J. Syst. Evol. Microbiol.">
        <title>Pseudooceanicola lipolyticus sp. nov., a marine alphaproteobacterium, reclassification of Oceanicola flagellatus as Pseudooceanicola flagellatus comb. nov. and emended description of the genus Pseudooceanicola.</title>
        <authorList>
            <person name="Huang M.-M."/>
            <person name="Guo L.-L."/>
            <person name="Wu Y.-H."/>
            <person name="Lai Q.-L."/>
            <person name="Shao Z.-Z."/>
            <person name="Wang C.-S."/>
            <person name="Wu M."/>
            <person name="Xu X.-W."/>
        </authorList>
    </citation>
    <scope>NUCLEOTIDE SEQUENCE [LARGE SCALE GENOMIC DNA]</scope>
    <source>
        <strain evidence="3 6">Ar-45</strain>
    </source>
</reference>
<evidence type="ECO:0000313" key="5">
    <source>
        <dbReference type="Proteomes" id="UP000231655"/>
    </source>
</evidence>